<gene>
    <name evidence="2" type="ORF">LCGC14_1449600</name>
</gene>
<comment type="caution">
    <text evidence="2">The sequence shown here is derived from an EMBL/GenBank/DDBJ whole genome shotgun (WGS) entry which is preliminary data.</text>
</comment>
<dbReference type="EMBL" id="LAZR01009967">
    <property type="protein sequence ID" value="KKM69559.1"/>
    <property type="molecule type" value="Genomic_DNA"/>
</dbReference>
<evidence type="ECO:0000256" key="1">
    <source>
        <dbReference type="SAM" id="MobiDB-lite"/>
    </source>
</evidence>
<dbReference type="InterPro" id="IPR014995">
    <property type="entry name" value="DUF1844"/>
</dbReference>
<reference evidence="2" key="1">
    <citation type="journal article" date="2015" name="Nature">
        <title>Complex archaea that bridge the gap between prokaryotes and eukaryotes.</title>
        <authorList>
            <person name="Spang A."/>
            <person name="Saw J.H."/>
            <person name="Jorgensen S.L."/>
            <person name="Zaremba-Niedzwiedzka K."/>
            <person name="Martijn J."/>
            <person name="Lind A.E."/>
            <person name="van Eijk R."/>
            <person name="Schleper C."/>
            <person name="Guy L."/>
            <person name="Ettema T.J."/>
        </authorList>
    </citation>
    <scope>NUCLEOTIDE SEQUENCE</scope>
</reference>
<sequence length="136" mass="15442">MSEEKKGFIVKDRRIFSEDAQDVEKEEEKKETAAEETKEEVTREEPAPEEAESTSQFPEINFATFIFSLNSSALVHLGVIEDPATGQKKSLPMAKQTIDILGVLEEKTRGNLTEEEENLLKHILSDLRLMYVKEKG</sequence>
<dbReference type="AlphaFoldDB" id="A0A0F9JI64"/>
<feature type="compositionally biased region" description="Basic and acidic residues" evidence="1">
    <location>
        <begin position="19"/>
        <end position="46"/>
    </location>
</feature>
<feature type="region of interest" description="Disordered" evidence="1">
    <location>
        <begin position="19"/>
        <end position="56"/>
    </location>
</feature>
<evidence type="ECO:0000313" key="2">
    <source>
        <dbReference type="EMBL" id="KKM69559.1"/>
    </source>
</evidence>
<protein>
    <recommendedName>
        <fullName evidence="3">DUF1844 domain-containing protein</fullName>
    </recommendedName>
</protein>
<accession>A0A0F9JI64</accession>
<name>A0A0F9JI64_9ZZZZ</name>
<dbReference type="Pfam" id="PF08899">
    <property type="entry name" value="DUF1844"/>
    <property type="match status" value="1"/>
</dbReference>
<organism evidence="2">
    <name type="scientific">marine sediment metagenome</name>
    <dbReference type="NCBI Taxonomy" id="412755"/>
    <lineage>
        <taxon>unclassified sequences</taxon>
        <taxon>metagenomes</taxon>
        <taxon>ecological metagenomes</taxon>
    </lineage>
</organism>
<proteinExistence type="predicted"/>
<evidence type="ECO:0008006" key="3">
    <source>
        <dbReference type="Google" id="ProtNLM"/>
    </source>
</evidence>